<dbReference type="PANTHER" id="PTHR43792:SF1">
    <property type="entry name" value="N-ACETYLTRANSFERASE DOMAIN-CONTAINING PROTEIN"/>
    <property type="match status" value="1"/>
</dbReference>
<dbReference type="EMBL" id="BAABKG010000003">
    <property type="protein sequence ID" value="GAA5150491.1"/>
    <property type="molecule type" value="Genomic_DNA"/>
</dbReference>
<evidence type="ECO:0000259" key="1">
    <source>
        <dbReference type="PROSITE" id="PS51186"/>
    </source>
</evidence>
<organism evidence="2 3">
    <name type="scientific">Nocardioides marinquilinus</name>
    <dbReference type="NCBI Taxonomy" id="1210400"/>
    <lineage>
        <taxon>Bacteria</taxon>
        <taxon>Bacillati</taxon>
        <taxon>Actinomycetota</taxon>
        <taxon>Actinomycetes</taxon>
        <taxon>Propionibacteriales</taxon>
        <taxon>Nocardioidaceae</taxon>
        <taxon>Nocardioides</taxon>
    </lineage>
</organism>
<dbReference type="SUPFAM" id="SSF55729">
    <property type="entry name" value="Acyl-CoA N-acyltransferases (Nat)"/>
    <property type="match status" value="1"/>
</dbReference>
<evidence type="ECO:0000313" key="2">
    <source>
        <dbReference type="EMBL" id="GAA5150491.1"/>
    </source>
</evidence>
<dbReference type="PANTHER" id="PTHR43792">
    <property type="entry name" value="GNAT FAMILY, PUTATIVE (AFU_ORTHOLOGUE AFUA_3G00765)-RELATED-RELATED"/>
    <property type="match status" value="1"/>
</dbReference>
<accession>A0ABP9PSZ7</accession>
<keyword evidence="3" id="KW-1185">Reference proteome</keyword>
<comment type="caution">
    <text evidence="2">The sequence shown here is derived from an EMBL/GenBank/DDBJ whole genome shotgun (WGS) entry which is preliminary data.</text>
</comment>
<reference evidence="3" key="1">
    <citation type="journal article" date="2019" name="Int. J. Syst. Evol. Microbiol.">
        <title>The Global Catalogue of Microorganisms (GCM) 10K type strain sequencing project: providing services to taxonomists for standard genome sequencing and annotation.</title>
        <authorList>
            <consortium name="The Broad Institute Genomics Platform"/>
            <consortium name="The Broad Institute Genome Sequencing Center for Infectious Disease"/>
            <person name="Wu L."/>
            <person name="Ma J."/>
        </authorList>
    </citation>
    <scope>NUCLEOTIDE SEQUENCE [LARGE SCALE GENOMIC DNA]</scope>
    <source>
        <strain evidence="3">JCM 18459</strain>
    </source>
</reference>
<dbReference type="InterPro" id="IPR000182">
    <property type="entry name" value="GNAT_dom"/>
</dbReference>
<dbReference type="PROSITE" id="PS51186">
    <property type="entry name" value="GNAT"/>
    <property type="match status" value="1"/>
</dbReference>
<proteinExistence type="predicted"/>
<dbReference type="Pfam" id="PF13302">
    <property type="entry name" value="Acetyltransf_3"/>
    <property type="match status" value="1"/>
</dbReference>
<gene>
    <name evidence="2" type="ORF">GCM10023340_27730</name>
</gene>
<feature type="domain" description="N-acetyltransferase" evidence="1">
    <location>
        <begin position="8"/>
        <end position="161"/>
    </location>
</feature>
<dbReference type="Gene3D" id="3.40.630.30">
    <property type="match status" value="1"/>
</dbReference>
<sequence>MTRARPDVRLRPLRAADAVTIAGWAADPEFRRAADWGSERTVADLEQFHARLIAEPPASLLRLGVEHEGVLVGYVDLHGEEPGRRELGFVIGGRERWGDGLGRAAASAALDLAFDVLGLTEVTAQADPDNHRSVAVLRRLGLTETAATDGRLSFRLVAEARPRGEA</sequence>
<dbReference type="RefSeq" id="WP_345459454.1">
    <property type="nucleotide sequence ID" value="NZ_BAABKG010000003.1"/>
</dbReference>
<dbReference type="Proteomes" id="UP001500221">
    <property type="component" value="Unassembled WGS sequence"/>
</dbReference>
<name>A0ABP9PSZ7_9ACTN</name>
<dbReference type="InterPro" id="IPR016181">
    <property type="entry name" value="Acyl_CoA_acyltransferase"/>
</dbReference>
<dbReference type="InterPro" id="IPR051531">
    <property type="entry name" value="N-acetyltransferase"/>
</dbReference>
<evidence type="ECO:0000313" key="3">
    <source>
        <dbReference type="Proteomes" id="UP001500221"/>
    </source>
</evidence>
<protein>
    <submittedName>
        <fullName evidence="2">GNAT family protein</fullName>
    </submittedName>
</protein>